<evidence type="ECO:0000313" key="2">
    <source>
        <dbReference type="Proteomes" id="UP000103899"/>
    </source>
</evidence>
<reference evidence="1 2" key="1">
    <citation type="journal article" date="2012" name="J. Virol.">
        <title>A Novel Bat Herpesvirus Encodes Homologues of Major Histocompatibility Complex Classes I and II, C-Type Lectin, and a Unique Family of Immune-Related Genes.</title>
        <authorList>
            <person name="Zhang H."/>
            <person name="Todd S."/>
            <person name="Tachedjian M."/>
            <person name="Barr J.A."/>
            <person name="Luo M."/>
            <person name="Yu M."/>
            <person name="Marsh G.A."/>
            <person name="Crameri G."/>
            <person name="Wang L.F."/>
        </authorList>
    </citation>
    <scope>NUCLEOTIDE SEQUENCE [LARGE SCALE GENOMIC DNA]</scope>
    <source>
        <strain evidence="1">B7D8</strain>
    </source>
</reference>
<dbReference type="RefSeq" id="YP_010797041.1">
    <property type="nucleotide sequence ID" value="NC_076129.1"/>
</dbReference>
<sequence>MLIVEREEERYREVLEAYWPLIRLQTDVTTLLHYAMEHSGMTFPITVPDCAKFRLRASDSLELFANAESKLSRRADSFESFAKDGLSRMDSVYAMEEVMPYRVPLDDYLASLITNGNNLEELGNIIRRKGCRSYDFEPLFGFLDNRFMTIGDDVEDVSAQHSEFLTPNREMSLRGLGAFMSMSKRLCCMHRVIGALGNKDGSIFTIRLYIVVTGDGTVYGYDMSLDTVTRLADDLNMFFKIGAQKSVCNFRFCRGDHGVRRLEKPPVCPHVLKISRWVADDGAVCESRRELEDAFSLRAMTQLGELIGFRDRVPCCSSTFDIVVDVGVNKPDGVLAIDLCRYFHVLHVLESVQNRHSSVDGIWAEELRVIARSGLSCVCREDVDLKSQLMALIKDDDAISSEEDLSDDENPIKWVRFMFSDPCKRCVGRYRLKVYARCRNAVAVLF</sequence>
<evidence type="ECO:0000313" key="1">
    <source>
        <dbReference type="EMBL" id="AFK83855.1"/>
    </source>
</evidence>
<keyword evidence="2" id="KW-1185">Reference proteome</keyword>
<organism evidence="1 2">
    <name type="scientific">miniopterid betaherpesvirus 1</name>
    <dbReference type="NCBI Taxonomy" id="3070189"/>
    <lineage>
        <taxon>Viruses</taxon>
        <taxon>Duplodnaviria</taxon>
        <taxon>Heunggongvirae</taxon>
        <taxon>Peploviricota</taxon>
        <taxon>Herviviricetes</taxon>
        <taxon>Herpesvirales</taxon>
        <taxon>Orthoherpesviridae</taxon>
        <taxon>Betaherpesvirinae</taxon>
        <taxon>Quwivirus</taxon>
        <taxon>Quwivirus miniopteridbeta1</taxon>
    </lineage>
</organism>
<dbReference type="Pfam" id="PF02393">
    <property type="entry name" value="US22"/>
    <property type="match status" value="1"/>
</dbReference>
<dbReference type="GeneID" id="80534744"/>
<dbReference type="Proteomes" id="UP000103899">
    <property type="component" value="Segment"/>
</dbReference>
<proteinExistence type="predicted"/>
<name>I3VQ11_9BETA</name>
<protein>
    <submittedName>
        <fullName evidence="1">B36</fullName>
    </submittedName>
</protein>
<dbReference type="InterPro" id="IPR003360">
    <property type="entry name" value="US22-like"/>
</dbReference>
<dbReference type="EMBL" id="JQ805139">
    <property type="protein sequence ID" value="AFK83855.1"/>
    <property type="molecule type" value="Genomic_DNA"/>
</dbReference>
<accession>I3VQ11</accession>
<dbReference type="KEGG" id="vg:80534744"/>